<organism evidence="1 2">
    <name type="scientific">Trapa natans</name>
    <name type="common">Water chestnut</name>
    <dbReference type="NCBI Taxonomy" id="22666"/>
    <lineage>
        <taxon>Eukaryota</taxon>
        <taxon>Viridiplantae</taxon>
        <taxon>Streptophyta</taxon>
        <taxon>Embryophyta</taxon>
        <taxon>Tracheophyta</taxon>
        <taxon>Spermatophyta</taxon>
        <taxon>Magnoliopsida</taxon>
        <taxon>eudicotyledons</taxon>
        <taxon>Gunneridae</taxon>
        <taxon>Pentapetalae</taxon>
        <taxon>rosids</taxon>
        <taxon>malvids</taxon>
        <taxon>Myrtales</taxon>
        <taxon>Lythraceae</taxon>
        <taxon>Trapa</taxon>
    </lineage>
</organism>
<sequence length="109" mass="12282">MTIPCYPLGNHSSPLFSLQPCANINNVPTRQTCDLIVEPTVSINSNDKYDQIYDSFKECIDSNIINSMTTECATPDTQDFAASTCLNEVVRQLELEDDLSWINNLIEFE</sequence>
<comment type="caution">
    <text evidence="1">The sequence shown here is derived from an EMBL/GenBank/DDBJ whole genome shotgun (WGS) entry which is preliminary data.</text>
</comment>
<protein>
    <submittedName>
        <fullName evidence="1">Uncharacterized protein</fullName>
    </submittedName>
</protein>
<name>A0AAN7KEE5_TRANT</name>
<dbReference type="Proteomes" id="UP001346149">
    <property type="component" value="Unassembled WGS sequence"/>
</dbReference>
<dbReference type="AlphaFoldDB" id="A0AAN7KEE5"/>
<accession>A0AAN7KEE5</accession>
<evidence type="ECO:0000313" key="1">
    <source>
        <dbReference type="EMBL" id="KAK4764562.1"/>
    </source>
</evidence>
<keyword evidence="2" id="KW-1185">Reference proteome</keyword>
<proteinExistence type="predicted"/>
<gene>
    <name evidence="1" type="ORF">SAY86_025652</name>
</gene>
<dbReference type="EMBL" id="JAXQNO010000023">
    <property type="protein sequence ID" value="KAK4764562.1"/>
    <property type="molecule type" value="Genomic_DNA"/>
</dbReference>
<evidence type="ECO:0000313" key="2">
    <source>
        <dbReference type="Proteomes" id="UP001346149"/>
    </source>
</evidence>
<reference evidence="1 2" key="1">
    <citation type="journal article" date="2023" name="Hortic Res">
        <title>Pangenome of water caltrop reveals structural variations and asymmetric subgenome divergence after allopolyploidization.</title>
        <authorList>
            <person name="Zhang X."/>
            <person name="Chen Y."/>
            <person name="Wang L."/>
            <person name="Yuan Y."/>
            <person name="Fang M."/>
            <person name="Shi L."/>
            <person name="Lu R."/>
            <person name="Comes H.P."/>
            <person name="Ma Y."/>
            <person name="Chen Y."/>
            <person name="Huang G."/>
            <person name="Zhou Y."/>
            <person name="Zheng Z."/>
            <person name="Qiu Y."/>
        </authorList>
    </citation>
    <scope>NUCLEOTIDE SEQUENCE [LARGE SCALE GENOMIC DNA]</scope>
    <source>
        <strain evidence="1">F231</strain>
    </source>
</reference>